<evidence type="ECO:0000313" key="6">
    <source>
        <dbReference type="EMBL" id="SEA22582.1"/>
    </source>
</evidence>
<dbReference type="Proteomes" id="UP000199656">
    <property type="component" value="Unassembled WGS sequence"/>
</dbReference>
<reference evidence="7" key="1">
    <citation type="submission" date="2016-10" db="EMBL/GenBank/DDBJ databases">
        <authorList>
            <person name="Varghese N."/>
            <person name="Submissions S."/>
        </authorList>
    </citation>
    <scope>NUCLEOTIDE SEQUENCE [LARGE SCALE GENOMIC DNA]</scope>
    <source>
        <strain evidence="7">DSM 23920</strain>
    </source>
</reference>
<dbReference type="PRINTS" id="PR00034">
    <property type="entry name" value="HTHCRP"/>
</dbReference>
<dbReference type="Pfam" id="PF00027">
    <property type="entry name" value="cNMP_binding"/>
    <property type="match status" value="1"/>
</dbReference>
<accession>A0A1H3ZGW6</accession>
<dbReference type="CDD" id="cd00038">
    <property type="entry name" value="CAP_ED"/>
    <property type="match status" value="1"/>
</dbReference>
<evidence type="ECO:0000313" key="7">
    <source>
        <dbReference type="Proteomes" id="UP000199656"/>
    </source>
</evidence>
<dbReference type="AlphaFoldDB" id="A0A1H3ZGW6"/>
<keyword evidence="6" id="KW-0808">Transferase</keyword>
<dbReference type="PROSITE" id="PS50042">
    <property type="entry name" value="CNMP_BINDING_3"/>
    <property type="match status" value="1"/>
</dbReference>
<keyword evidence="6" id="KW-0418">Kinase</keyword>
<dbReference type="InterPro" id="IPR050397">
    <property type="entry name" value="Env_Response_Regulators"/>
</dbReference>
<dbReference type="GO" id="GO:0003700">
    <property type="term" value="F:DNA-binding transcription factor activity"/>
    <property type="evidence" value="ECO:0007669"/>
    <property type="project" value="TreeGrafter"/>
</dbReference>
<dbReference type="SUPFAM" id="SSF51206">
    <property type="entry name" value="cAMP-binding domain-like"/>
    <property type="match status" value="1"/>
</dbReference>
<keyword evidence="2" id="KW-0238">DNA-binding</keyword>
<dbReference type="SMART" id="SM00100">
    <property type="entry name" value="cNMP"/>
    <property type="match status" value="1"/>
</dbReference>
<dbReference type="STRING" id="408074.SAMN05660909_01203"/>
<dbReference type="InterPro" id="IPR036390">
    <property type="entry name" value="WH_DNA-bd_sf"/>
</dbReference>
<dbReference type="InterPro" id="IPR018490">
    <property type="entry name" value="cNMP-bd_dom_sf"/>
</dbReference>
<dbReference type="GO" id="GO:0003677">
    <property type="term" value="F:DNA binding"/>
    <property type="evidence" value="ECO:0007669"/>
    <property type="project" value="UniProtKB-KW"/>
</dbReference>
<dbReference type="GO" id="GO:0016301">
    <property type="term" value="F:kinase activity"/>
    <property type="evidence" value="ECO:0007669"/>
    <property type="project" value="UniProtKB-KW"/>
</dbReference>
<feature type="domain" description="Cyclic nucleotide-binding" evidence="4">
    <location>
        <begin position="35"/>
        <end position="134"/>
    </location>
</feature>
<dbReference type="InterPro" id="IPR000595">
    <property type="entry name" value="cNMP-bd_dom"/>
</dbReference>
<feature type="domain" description="HTH crp-type" evidence="5">
    <location>
        <begin position="148"/>
        <end position="214"/>
    </location>
</feature>
<keyword evidence="1" id="KW-0805">Transcription regulation</keyword>
<dbReference type="PANTHER" id="PTHR24567:SF26">
    <property type="entry name" value="REGULATORY PROTEIN YEIL"/>
    <property type="match status" value="1"/>
</dbReference>
<keyword evidence="7" id="KW-1185">Reference proteome</keyword>
<keyword evidence="3" id="KW-0804">Transcription</keyword>
<dbReference type="OrthoDB" id="9127033at2"/>
<dbReference type="Gene3D" id="2.60.120.10">
    <property type="entry name" value="Jelly Rolls"/>
    <property type="match status" value="1"/>
</dbReference>
<dbReference type="RefSeq" id="WP_089759671.1">
    <property type="nucleotide sequence ID" value="NZ_BKAT01000005.1"/>
</dbReference>
<dbReference type="GO" id="GO:0005829">
    <property type="term" value="C:cytosol"/>
    <property type="evidence" value="ECO:0007669"/>
    <property type="project" value="TreeGrafter"/>
</dbReference>
<sequence>MKKSNNCDLRTCFLCQQSMAEWKPAIAEHRQHLSFKKNASIFEAGTPVTGIFFLYSGRVKVHKPWGDKELILRFAQKGDVLGHRGLTSAEKIYSISATAMEDTTVCFVPLPFFAASMKVNPAVSVKLMEFFADELQEIERKMSSLVHQEVKGRLADALLHLHHLNHNQPFNISRQDLASYIGTTYETVYRNLQELSQDQLIEVDGKNITVLQDKKLKNIASA</sequence>
<dbReference type="InterPro" id="IPR012318">
    <property type="entry name" value="HTH_CRP"/>
</dbReference>
<gene>
    <name evidence="6" type="ORF">SAMN05660909_01203</name>
</gene>
<organism evidence="6 7">
    <name type="scientific">Chitinophaga terrae</name>
    <name type="common">ex Kim and Jung 2007</name>
    <dbReference type="NCBI Taxonomy" id="408074"/>
    <lineage>
        <taxon>Bacteria</taxon>
        <taxon>Pseudomonadati</taxon>
        <taxon>Bacteroidota</taxon>
        <taxon>Chitinophagia</taxon>
        <taxon>Chitinophagales</taxon>
        <taxon>Chitinophagaceae</taxon>
        <taxon>Chitinophaga</taxon>
    </lineage>
</organism>
<dbReference type="PROSITE" id="PS51063">
    <property type="entry name" value="HTH_CRP_2"/>
    <property type="match status" value="1"/>
</dbReference>
<dbReference type="InterPro" id="IPR036388">
    <property type="entry name" value="WH-like_DNA-bd_sf"/>
</dbReference>
<evidence type="ECO:0000256" key="2">
    <source>
        <dbReference type="ARBA" id="ARBA00023125"/>
    </source>
</evidence>
<proteinExistence type="predicted"/>
<dbReference type="EMBL" id="FNRL01000004">
    <property type="protein sequence ID" value="SEA22582.1"/>
    <property type="molecule type" value="Genomic_DNA"/>
</dbReference>
<dbReference type="PANTHER" id="PTHR24567">
    <property type="entry name" value="CRP FAMILY TRANSCRIPTIONAL REGULATORY PROTEIN"/>
    <property type="match status" value="1"/>
</dbReference>
<protein>
    <submittedName>
        <fullName evidence="6">cAMP-binding domain of CRP or a regulatory subunit of cAMP-dependent protein kinases</fullName>
    </submittedName>
</protein>
<dbReference type="Pfam" id="PF13545">
    <property type="entry name" value="HTH_Crp_2"/>
    <property type="match status" value="1"/>
</dbReference>
<name>A0A1H3ZGW6_9BACT</name>
<dbReference type="Gene3D" id="1.10.10.10">
    <property type="entry name" value="Winged helix-like DNA-binding domain superfamily/Winged helix DNA-binding domain"/>
    <property type="match status" value="1"/>
</dbReference>
<evidence type="ECO:0000259" key="4">
    <source>
        <dbReference type="PROSITE" id="PS50042"/>
    </source>
</evidence>
<dbReference type="SMART" id="SM00419">
    <property type="entry name" value="HTH_CRP"/>
    <property type="match status" value="1"/>
</dbReference>
<evidence type="ECO:0000256" key="1">
    <source>
        <dbReference type="ARBA" id="ARBA00023015"/>
    </source>
</evidence>
<evidence type="ECO:0000259" key="5">
    <source>
        <dbReference type="PROSITE" id="PS51063"/>
    </source>
</evidence>
<dbReference type="InterPro" id="IPR014710">
    <property type="entry name" value="RmlC-like_jellyroll"/>
</dbReference>
<dbReference type="SUPFAM" id="SSF46785">
    <property type="entry name" value="Winged helix' DNA-binding domain"/>
    <property type="match status" value="1"/>
</dbReference>
<evidence type="ECO:0000256" key="3">
    <source>
        <dbReference type="ARBA" id="ARBA00023163"/>
    </source>
</evidence>